<proteinExistence type="predicted"/>
<evidence type="ECO:0000313" key="1">
    <source>
        <dbReference type="EMBL" id="GAI69311.1"/>
    </source>
</evidence>
<protein>
    <submittedName>
        <fullName evidence="1">Uncharacterized protein</fullName>
    </submittedName>
</protein>
<dbReference type="AlphaFoldDB" id="X1RQM5"/>
<organism evidence="1">
    <name type="scientific">marine sediment metagenome</name>
    <dbReference type="NCBI Taxonomy" id="412755"/>
    <lineage>
        <taxon>unclassified sequences</taxon>
        <taxon>metagenomes</taxon>
        <taxon>ecological metagenomes</taxon>
    </lineage>
</organism>
<comment type="caution">
    <text evidence="1">The sequence shown here is derived from an EMBL/GenBank/DDBJ whole genome shotgun (WGS) entry which is preliminary data.</text>
</comment>
<dbReference type="EMBL" id="BARW01000778">
    <property type="protein sequence ID" value="GAI69311.1"/>
    <property type="molecule type" value="Genomic_DNA"/>
</dbReference>
<gene>
    <name evidence="1" type="ORF">S12H4_02948</name>
</gene>
<name>X1RQM5_9ZZZZ</name>
<reference evidence="1" key="1">
    <citation type="journal article" date="2014" name="Front. Microbiol.">
        <title>High frequency of phylogenetically diverse reductive dehalogenase-homologous genes in deep subseafloor sedimentary metagenomes.</title>
        <authorList>
            <person name="Kawai M."/>
            <person name="Futagami T."/>
            <person name="Toyoda A."/>
            <person name="Takaki Y."/>
            <person name="Nishi S."/>
            <person name="Hori S."/>
            <person name="Arai W."/>
            <person name="Tsubouchi T."/>
            <person name="Morono Y."/>
            <person name="Uchiyama I."/>
            <person name="Ito T."/>
            <person name="Fujiyama A."/>
            <person name="Inagaki F."/>
            <person name="Takami H."/>
        </authorList>
    </citation>
    <scope>NUCLEOTIDE SEQUENCE</scope>
    <source>
        <strain evidence="1">Expedition CK06-06</strain>
    </source>
</reference>
<sequence length="122" mass="14299">MAVRLSVWGLKKLVSQRPAVADVPIIIEREKPISAKDAISLRITGFFPMPTESQLWLLTEEYYKYLLSKPGPHPVIYRFCLDGKTSYTYEELLKEVENRTALGRELMMAYAKFREQILKWMR</sequence>
<accession>X1RQM5</accession>